<evidence type="ECO:0000313" key="1">
    <source>
        <dbReference type="EMBL" id="KAJ0045363.1"/>
    </source>
</evidence>
<gene>
    <name evidence="1" type="ORF">Pint_05391</name>
</gene>
<organism evidence="1 2">
    <name type="scientific">Pistacia integerrima</name>
    <dbReference type="NCBI Taxonomy" id="434235"/>
    <lineage>
        <taxon>Eukaryota</taxon>
        <taxon>Viridiplantae</taxon>
        <taxon>Streptophyta</taxon>
        <taxon>Embryophyta</taxon>
        <taxon>Tracheophyta</taxon>
        <taxon>Spermatophyta</taxon>
        <taxon>Magnoliopsida</taxon>
        <taxon>eudicotyledons</taxon>
        <taxon>Gunneridae</taxon>
        <taxon>Pentapetalae</taxon>
        <taxon>rosids</taxon>
        <taxon>malvids</taxon>
        <taxon>Sapindales</taxon>
        <taxon>Anacardiaceae</taxon>
        <taxon>Pistacia</taxon>
    </lineage>
</organism>
<evidence type="ECO:0000313" key="2">
    <source>
        <dbReference type="Proteomes" id="UP001163603"/>
    </source>
</evidence>
<keyword evidence="2" id="KW-1185">Reference proteome</keyword>
<protein>
    <submittedName>
        <fullName evidence="1">Uncharacterized protein</fullName>
    </submittedName>
</protein>
<dbReference type="Proteomes" id="UP001163603">
    <property type="component" value="Chromosome 3"/>
</dbReference>
<proteinExistence type="predicted"/>
<sequence length="164" mass="17819">MIIGSADGVSGAVLATKGLRLGSSAHPPTMHNGKHKSRASSDGLKCSHCGNSRHTRDTCFKLHGYPDWWNDLQAKKGRDLGNSGCACYTSTNDANSGAWLLDSGTTDHITFSAKDFITTSLPKRTNIANANGVRSLERALWPYLLCYSCITLYLFHLHLISFSS</sequence>
<dbReference type="EMBL" id="CM047738">
    <property type="protein sequence ID" value="KAJ0045363.1"/>
    <property type="molecule type" value="Genomic_DNA"/>
</dbReference>
<reference evidence="2" key="1">
    <citation type="journal article" date="2023" name="G3 (Bethesda)">
        <title>Genome assembly and association tests identify interacting loci associated with vigor, precocity, and sex in interspecific pistachio rootstocks.</title>
        <authorList>
            <person name="Palmer W."/>
            <person name="Jacygrad E."/>
            <person name="Sagayaradj S."/>
            <person name="Cavanaugh K."/>
            <person name="Han R."/>
            <person name="Bertier L."/>
            <person name="Beede B."/>
            <person name="Kafkas S."/>
            <person name="Golino D."/>
            <person name="Preece J."/>
            <person name="Michelmore R."/>
        </authorList>
    </citation>
    <scope>NUCLEOTIDE SEQUENCE [LARGE SCALE GENOMIC DNA]</scope>
</reference>
<comment type="caution">
    <text evidence="1">The sequence shown here is derived from an EMBL/GenBank/DDBJ whole genome shotgun (WGS) entry which is preliminary data.</text>
</comment>
<name>A0ACC0Z4U1_9ROSI</name>
<accession>A0ACC0Z4U1</accession>